<reference evidence="1 2" key="1">
    <citation type="submission" date="2024-03" db="EMBL/GenBank/DDBJ databases">
        <title>Two novel species of the genus Flavobacterium exhibiting potentially degradation of complex polysaccharides.</title>
        <authorList>
            <person name="Lian X."/>
        </authorList>
    </citation>
    <scope>NUCLEOTIDE SEQUENCE [LARGE SCALE GENOMIC DNA]</scope>
    <source>
        <strain evidence="1 2">N6</strain>
    </source>
</reference>
<organism evidence="1 2">
    <name type="scientific">Flavobacterium polysaccharolyticum</name>
    <dbReference type="NCBI Taxonomy" id="3133148"/>
    <lineage>
        <taxon>Bacteria</taxon>
        <taxon>Pseudomonadati</taxon>
        <taxon>Bacteroidota</taxon>
        <taxon>Flavobacteriia</taxon>
        <taxon>Flavobacteriales</taxon>
        <taxon>Flavobacteriaceae</taxon>
        <taxon>Flavobacterium</taxon>
    </lineage>
</organism>
<gene>
    <name evidence="1" type="ORF">WFZ86_16170</name>
</gene>
<comment type="caution">
    <text evidence="1">The sequence shown here is derived from an EMBL/GenBank/DDBJ whole genome shotgun (WGS) entry which is preliminary data.</text>
</comment>
<evidence type="ECO:0008006" key="3">
    <source>
        <dbReference type="Google" id="ProtNLM"/>
    </source>
</evidence>
<dbReference type="RefSeq" id="WP_315156876.1">
    <property type="nucleotide sequence ID" value="NZ_JBCGDP010000018.1"/>
</dbReference>
<accession>A0ABU9NRT9</accession>
<keyword evidence="2" id="KW-1185">Reference proteome</keyword>
<dbReference type="Proteomes" id="UP001468798">
    <property type="component" value="Unassembled WGS sequence"/>
</dbReference>
<dbReference type="EMBL" id="JBCGDP010000018">
    <property type="protein sequence ID" value="MEM0578040.1"/>
    <property type="molecule type" value="Genomic_DNA"/>
</dbReference>
<name>A0ABU9NRT9_9FLAO</name>
<protein>
    <recommendedName>
        <fullName evidence="3">Addiction module component</fullName>
    </recommendedName>
</protein>
<evidence type="ECO:0000313" key="1">
    <source>
        <dbReference type="EMBL" id="MEM0578040.1"/>
    </source>
</evidence>
<evidence type="ECO:0000313" key="2">
    <source>
        <dbReference type="Proteomes" id="UP001468798"/>
    </source>
</evidence>
<sequence>MDLQTRKLNFIQDFLKLESEKTIAQFEKLLRNTAANEEELNPMTIDEFHKRINQSLEDVKNGKVTDANDLLTEIEKWS</sequence>
<proteinExistence type="predicted"/>